<accession>A0ABX6QT95</accession>
<dbReference type="RefSeq" id="WP_138286316.1">
    <property type="nucleotide sequence ID" value="NZ_CP058350.1"/>
</dbReference>
<dbReference type="EC" id="3.4.23.-" evidence="2"/>
<evidence type="ECO:0000313" key="3">
    <source>
        <dbReference type="Proteomes" id="UP000308530"/>
    </source>
</evidence>
<dbReference type="NCBIfam" id="TIGR02281">
    <property type="entry name" value="clan_AA_DTGA"/>
    <property type="match status" value="1"/>
</dbReference>
<dbReference type="InterPro" id="IPR011969">
    <property type="entry name" value="Clan_AA_Asp_peptidase_C"/>
</dbReference>
<organism evidence="2 3">
    <name type="scientific">Peteryoungia desertarenae</name>
    <dbReference type="NCBI Taxonomy" id="1813451"/>
    <lineage>
        <taxon>Bacteria</taxon>
        <taxon>Pseudomonadati</taxon>
        <taxon>Pseudomonadota</taxon>
        <taxon>Alphaproteobacteria</taxon>
        <taxon>Hyphomicrobiales</taxon>
        <taxon>Rhizobiaceae</taxon>
        <taxon>Peteryoungia</taxon>
    </lineage>
</organism>
<feature type="transmembrane region" description="Helical" evidence="1">
    <location>
        <begin position="66"/>
        <end position="82"/>
    </location>
</feature>
<feature type="transmembrane region" description="Helical" evidence="1">
    <location>
        <begin position="35"/>
        <end position="54"/>
    </location>
</feature>
<protein>
    <submittedName>
        <fullName evidence="2">TIGR02281 family clan AA aspartic protease</fullName>
        <ecNumber evidence="2">3.4.23.-</ecNumber>
    </submittedName>
</protein>
<dbReference type="Gene3D" id="2.40.70.10">
    <property type="entry name" value="Acid Proteases"/>
    <property type="match status" value="1"/>
</dbReference>
<keyword evidence="2" id="KW-0645">Protease</keyword>
<keyword evidence="3" id="KW-1185">Reference proteome</keyword>
<keyword evidence="1" id="KW-0472">Membrane</keyword>
<dbReference type="EMBL" id="CP058350">
    <property type="protein sequence ID" value="QLF71432.1"/>
    <property type="molecule type" value="Genomic_DNA"/>
</dbReference>
<keyword evidence="2" id="KW-0378">Hydrolase</keyword>
<keyword evidence="1" id="KW-0812">Transmembrane</keyword>
<gene>
    <name evidence="2" type="ORF">FE840_015105</name>
</gene>
<sequence>MMGFWIVIGILGFGLAVLILNHDAGQSFGLANDDFSKLIILLPIMLMLSSGVLLGRRSFGQTFRQISAWILIALALMTGYLYRTELNSVGERLMAGLIPGRAVVVDTGEERAEVILHKTFGGHFETEVEVGPVPVSVLIDTGASAIALRYEDAVRIGIDPASLNYNRTILTANGRAMAAGIRLGHVQLGPIIRRNVDAVVLEQGRLEQSLLGMSFLSTLDSLEIRSDELRLRD</sequence>
<evidence type="ECO:0000256" key="1">
    <source>
        <dbReference type="SAM" id="Phobius"/>
    </source>
</evidence>
<dbReference type="InterPro" id="IPR021109">
    <property type="entry name" value="Peptidase_aspartic_dom_sf"/>
</dbReference>
<dbReference type="PROSITE" id="PS00141">
    <property type="entry name" value="ASP_PROTEASE"/>
    <property type="match status" value="1"/>
</dbReference>
<dbReference type="GO" id="GO:0006508">
    <property type="term" value="P:proteolysis"/>
    <property type="evidence" value="ECO:0007669"/>
    <property type="project" value="UniProtKB-KW"/>
</dbReference>
<dbReference type="InterPro" id="IPR034122">
    <property type="entry name" value="Retropepsin-like_bacterial"/>
</dbReference>
<evidence type="ECO:0000313" key="2">
    <source>
        <dbReference type="EMBL" id="QLF71432.1"/>
    </source>
</evidence>
<dbReference type="SUPFAM" id="SSF50630">
    <property type="entry name" value="Acid proteases"/>
    <property type="match status" value="1"/>
</dbReference>
<dbReference type="GO" id="GO:0008233">
    <property type="term" value="F:peptidase activity"/>
    <property type="evidence" value="ECO:0007669"/>
    <property type="project" value="UniProtKB-KW"/>
</dbReference>
<keyword evidence="1" id="KW-1133">Transmembrane helix</keyword>
<reference evidence="2 3" key="1">
    <citation type="submission" date="2020-06" db="EMBL/GenBank/DDBJ databases">
        <title>Genome sequence of Rhizobium sp strain ADMK78.</title>
        <authorList>
            <person name="Rahi P."/>
        </authorList>
    </citation>
    <scope>NUCLEOTIDE SEQUENCE [LARGE SCALE GENOMIC DNA]</scope>
    <source>
        <strain evidence="2 3">ADMK78</strain>
    </source>
</reference>
<dbReference type="Proteomes" id="UP000308530">
    <property type="component" value="Chromosome"/>
</dbReference>
<dbReference type="CDD" id="cd05483">
    <property type="entry name" value="retropepsin_like_bacteria"/>
    <property type="match status" value="1"/>
</dbReference>
<name>A0ABX6QT95_9HYPH</name>
<proteinExistence type="predicted"/>
<dbReference type="Pfam" id="PF13975">
    <property type="entry name" value="gag-asp_proteas"/>
    <property type="match status" value="1"/>
</dbReference>
<dbReference type="InterPro" id="IPR001969">
    <property type="entry name" value="Aspartic_peptidase_AS"/>
</dbReference>